<organism evidence="2 3">
    <name type="scientific">Trifolium medium</name>
    <dbReference type="NCBI Taxonomy" id="97028"/>
    <lineage>
        <taxon>Eukaryota</taxon>
        <taxon>Viridiplantae</taxon>
        <taxon>Streptophyta</taxon>
        <taxon>Embryophyta</taxon>
        <taxon>Tracheophyta</taxon>
        <taxon>Spermatophyta</taxon>
        <taxon>Magnoliopsida</taxon>
        <taxon>eudicotyledons</taxon>
        <taxon>Gunneridae</taxon>
        <taxon>Pentapetalae</taxon>
        <taxon>rosids</taxon>
        <taxon>fabids</taxon>
        <taxon>Fabales</taxon>
        <taxon>Fabaceae</taxon>
        <taxon>Papilionoideae</taxon>
        <taxon>50 kb inversion clade</taxon>
        <taxon>NPAAA clade</taxon>
        <taxon>Hologalegina</taxon>
        <taxon>IRL clade</taxon>
        <taxon>Trifolieae</taxon>
        <taxon>Trifolium</taxon>
    </lineage>
</organism>
<feature type="non-terminal residue" evidence="2">
    <location>
        <position position="1"/>
    </location>
</feature>
<accession>A0A392WGB3</accession>
<dbReference type="AlphaFoldDB" id="A0A392WGB3"/>
<evidence type="ECO:0000313" key="2">
    <source>
        <dbReference type="EMBL" id="MCI97731.1"/>
    </source>
</evidence>
<reference evidence="2 3" key="1">
    <citation type="journal article" date="2018" name="Front. Plant Sci.">
        <title>Red Clover (Trifolium pratense) and Zigzag Clover (T. medium) - A Picture of Genomic Similarities and Differences.</title>
        <authorList>
            <person name="Dluhosova J."/>
            <person name="Istvanek J."/>
            <person name="Nedelnik J."/>
            <person name="Repkova J."/>
        </authorList>
    </citation>
    <scope>NUCLEOTIDE SEQUENCE [LARGE SCALE GENOMIC DNA]</scope>
    <source>
        <strain evidence="3">cv. 10/8</strain>
        <tissue evidence="2">Leaf</tissue>
    </source>
</reference>
<sequence>DRKAPLKYQKKEELKREKQALRDARKKKKKEALPVDGLSHRVRIGCS</sequence>
<feature type="region of interest" description="Disordered" evidence="1">
    <location>
        <begin position="1"/>
        <end position="47"/>
    </location>
</feature>
<proteinExistence type="predicted"/>
<dbReference type="Proteomes" id="UP000265520">
    <property type="component" value="Unassembled WGS sequence"/>
</dbReference>
<evidence type="ECO:0000313" key="3">
    <source>
        <dbReference type="Proteomes" id="UP000265520"/>
    </source>
</evidence>
<keyword evidence="3" id="KW-1185">Reference proteome</keyword>
<feature type="compositionally biased region" description="Basic and acidic residues" evidence="1">
    <location>
        <begin position="9"/>
        <end position="23"/>
    </location>
</feature>
<evidence type="ECO:0000256" key="1">
    <source>
        <dbReference type="SAM" id="MobiDB-lite"/>
    </source>
</evidence>
<protein>
    <submittedName>
        <fullName evidence="2">Uncharacterized protein</fullName>
    </submittedName>
</protein>
<dbReference type="EMBL" id="LXQA011452274">
    <property type="protein sequence ID" value="MCI97731.1"/>
    <property type="molecule type" value="Genomic_DNA"/>
</dbReference>
<comment type="caution">
    <text evidence="2">The sequence shown here is derived from an EMBL/GenBank/DDBJ whole genome shotgun (WGS) entry which is preliminary data.</text>
</comment>
<name>A0A392WGB3_9FABA</name>